<evidence type="ECO:0000256" key="1">
    <source>
        <dbReference type="ARBA" id="ARBA00004127"/>
    </source>
</evidence>
<evidence type="ECO:0000256" key="2">
    <source>
        <dbReference type="ARBA" id="ARBA00008924"/>
    </source>
</evidence>
<dbReference type="InterPro" id="IPR031926">
    <property type="entry name" value="TMEM135_N"/>
</dbReference>
<evidence type="ECO:0000256" key="4">
    <source>
        <dbReference type="ARBA" id="ARBA00022989"/>
    </source>
</evidence>
<keyword evidence="3" id="KW-0812">Transmembrane</keyword>
<sequence>MHHDYTMCALKHPWTESCAQHGLQTFLAELGRSAKLYLPLNVTMTLLHARKRILTDPLPQLRRIAKSTFRSSMFLSSYVVLCFLLPCALRRTFKREHTLFYVANGLAAGFCATIDAPGRRLELGMYCLTRALEILWNGGILKGWWRSIPHGEVAYFALGLGAFMSVYQTSPMTIPSGYRSVMTRFFGVN</sequence>
<keyword evidence="8" id="KW-1185">Reference proteome</keyword>
<keyword evidence="5" id="KW-0472">Membrane</keyword>
<dbReference type="EMBL" id="KZ992953">
    <property type="protein sequence ID" value="RKP06104.1"/>
    <property type="molecule type" value="Genomic_DNA"/>
</dbReference>
<evidence type="ECO:0000313" key="8">
    <source>
        <dbReference type="Proteomes" id="UP000271241"/>
    </source>
</evidence>
<evidence type="ECO:0000256" key="3">
    <source>
        <dbReference type="ARBA" id="ARBA00022692"/>
    </source>
</evidence>
<comment type="similarity">
    <text evidence="2">Belongs to the TMEM135 family.</text>
</comment>
<dbReference type="GO" id="GO:0012505">
    <property type="term" value="C:endomembrane system"/>
    <property type="evidence" value="ECO:0007669"/>
    <property type="project" value="UniProtKB-SubCell"/>
</dbReference>
<dbReference type="InterPro" id="IPR026749">
    <property type="entry name" value="Tmem135"/>
</dbReference>
<dbReference type="Proteomes" id="UP000271241">
    <property type="component" value="Unassembled WGS sequence"/>
</dbReference>
<dbReference type="PANTHER" id="PTHR12459:SF15">
    <property type="entry name" value="TRANSMEMBRANE PROTEIN 135"/>
    <property type="match status" value="1"/>
</dbReference>
<name>A0A4P9XJZ2_9FUNG</name>
<dbReference type="Pfam" id="PF15982">
    <property type="entry name" value="TMEM135_C_rich"/>
    <property type="match status" value="1"/>
</dbReference>
<evidence type="ECO:0000313" key="7">
    <source>
        <dbReference type="EMBL" id="RKP06104.1"/>
    </source>
</evidence>
<organism evidence="7 8">
    <name type="scientific">Thamnocephalis sphaerospora</name>
    <dbReference type="NCBI Taxonomy" id="78915"/>
    <lineage>
        <taxon>Eukaryota</taxon>
        <taxon>Fungi</taxon>
        <taxon>Fungi incertae sedis</taxon>
        <taxon>Zoopagomycota</taxon>
        <taxon>Zoopagomycotina</taxon>
        <taxon>Zoopagomycetes</taxon>
        <taxon>Zoopagales</taxon>
        <taxon>Sigmoideomycetaceae</taxon>
        <taxon>Thamnocephalis</taxon>
    </lineage>
</organism>
<evidence type="ECO:0000256" key="5">
    <source>
        <dbReference type="ARBA" id="ARBA00023136"/>
    </source>
</evidence>
<dbReference type="AlphaFoldDB" id="A0A4P9XJZ2"/>
<protein>
    <recommendedName>
        <fullName evidence="6">Transmembrane protein 135 N-terminal domain-containing protein</fullName>
    </recommendedName>
</protein>
<accession>A0A4P9XJZ2</accession>
<comment type="subcellular location">
    <subcellularLocation>
        <location evidence="1">Endomembrane system</location>
        <topology evidence="1">Multi-pass membrane protein</topology>
    </subcellularLocation>
</comment>
<dbReference type="PANTHER" id="PTHR12459">
    <property type="entry name" value="TRANSMEMBRANE PROTEIN 135-RELATED"/>
    <property type="match status" value="1"/>
</dbReference>
<feature type="domain" description="Transmembrane protein 135 N-terminal" evidence="6">
    <location>
        <begin position="10"/>
        <end position="136"/>
    </location>
</feature>
<keyword evidence="4" id="KW-1133">Transmembrane helix</keyword>
<gene>
    <name evidence="7" type="ORF">THASP1DRAFT_18904</name>
</gene>
<evidence type="ECO:0000259" key="6">
    <source>
        <dbReference type="Pfam" id="PF15982"/>
    </source>
</evidence>
<dbReference type="OrthoDB" id="291792at2759"/>
<proteinExistence type="inferred from homology"/>
<reference evidence="8" key="1">
    <citation type="journal article" date="2018" name="Nat. Microbiol.">
        <title>Leveraging single-cell genomics to expand the fungal tree of life.</title>
        <authorList>
            <person name="Ahrendt S.R."/>
            <person name="Quandt C.A."/>
            <person name="Ciobanu D."/>
            <person name="Clum A."/>
            <person name="Salamov A."/>
            <person name="Andreopoulos B."/>
            <person name="Cheng J.F."/>
            <person name="Woyke T."/>
            <person name="Pelin A."/>
            <person name="Henrissat B."/>
            <person name="Reynolds N.K."/>
            <person name="Benny G.L."/>
            <person name="Smith M.E."/>
            <person name="James T.Y."/>
            <person name="Grigoriev I.V."/>
        </authorList>
    </citation>
    <scope>NUCLEOTIDE SEQUENCE [LARGE SCALE GENOMIC DNA]</scope>
    <source>
        <strain evidence="8">RSA 1356</strain>
    </source>
</reference>